<gene>
    <name evidence="2" type="ORF">GCM10023203_46860</name>
</gene>
<dbReference type="InterPro" id="IPR058593">
    <property type="entry name" value="ARB_07466-like_C"/>
</dbReference>
<comment type="caution">
    <text evidence="2">The sequence shown here is derived from an EMBL/GenBank/DDBJ whole genome shotgun (WGS) entry which is preliminary data.</text>
</comment>
<sequence length="197" mass="21188">MITVRTGTRAAVTVGVLLVLALLGGLLWYAAAERVPRAFWEVVDPPPPEPCSQEDPTTSGCLTPTALRLHDAAVARFGEPGRGAPIRSITCWSEHAWNPSSDHPEGRACDFFPAAYGAFAEGDDLADGWAVAQWTREHADELGVRYVIWQGRIWYRGSADAGDGWGRAYGGGGVYDPDDATGGHFDHVHVSVASSRE</sequence>
<protein>
    <recommendedName>
        <fullName evidence="1">ARB-07466-like C-terminal domain-containing protein</fullName>
    </recommendedName>
</protein>
<evidence type="ECO:0000313" key="2">
    <source>
        <dbReference type="EMBL" id="GAA4888430.1"/>
    </source>
</evidence>
<proteinExistence type="predicted"/>
<evidence type="ECO:0000259" key="1">
    <source>
        <dbReference type="Pfam" id="PF26571"/>
    </source>
</evidence>
<dbReference type="Proteomes" id="UP001500457">
    <property type="component" value="Unassembled WGS sequence"/>
</dbReference>
<keyword evidence="3" id="KW-1185">Reference proteome</keyword>
<organism evidence="2 3">
    <name type="scientific">Actinomycetospora straminea</name>
    <dbReference type="NCBI Taxonomy" id="663607"/>
    <lineage>
        <taxon>Bacteria</taxon>
        <taxon>Bacillati</taxon>
        <taxon>Actinomycetota</taxon>
        <taxon>Actinomycetes</taxon>
        <taxon>Pseudonocardiales</taxon>
        <taxon>Pseudonocardiaceae</taxon>
        <taxon>Actinomycetospora</taxon>
    </lineage>
</organism>
<feature type="domain" description="ARB-07466-like C-terminal" evidence="1">
    <location>
        <begin position="59"/>
        <end position="173"/>
    </location>
</feature>
<dbReference type="Pfam" id="PF26571">
    <property type="entry name" value="VldE"/>
    <property type="match status" value="1"/>
</dbReference>
<evidence type="ECO:0000313" key="3">
    <source>
        <dbReference type="Proteomes" id="UP001500457"/>
    </source>
</evidence>
<reference evidence="3" key="1">
    <citation type="journal article" date="2019" name="Int. J. Syst. Evol. Microbiol.">
        <title>The Global Catalogue of Microorganisms (GCM) 10K type strain sequencing project: providing services to taxonomists for standard genome sequencing and annotation.</title>
        <authorList>
            <consortium name="The Broad Institute Genomics Platform"/>
            <consortium name="The Broad Institute Genome Sequencing Center for Infectious Disease"/>
            <person name="Wu L."/>
            <person name="Ma J."/>
        </authorList>
    </citation>
    <scope>NUCLEOTIDE SEQUENCE [LARGE SCALE GENOMIC DNA]</scope>
    <source>
        <strain evidence="3">JCM 17983</strain>
    </source>
</reference>
<dbReference type="EMBL" id="BAABHQ010000016">
    <property type="protein sequence ID" value="GAA4888430.1"/>
    <property type="molecule type" value="Genomic_DNA"/>
</dbReference>
<accession>A0ABP9EWA7</accession>
<name>A0ABP9EWA7_9PSEU</name>